<evidence type="ECO:0000313" key="3">
    <source>
        <dbReference type="Proteomes" id="UP000830583"/>
    </source>
</evidence>
<name>A0ABY4KIZ1_9FLAO</name>
<evidence type="ECO:0000313" key="2">
    <source>
        <dbReference type="EMBL" id="UPQ80780.1"/>
    </source>
</evidence>
<accession>A0ABY4KIZ1</accession>
<evidence type="ECO:0008006" key="4">
    <source>
        <dbReference type="Google" id="ProtNLM"/>
    </source>
</evidence>
<dbReference type="RefSeq" id="WP_248436665.1">
    <property type="nucleotide sequence ID" value="NZ_CP096205.1"/>
</dbReference>
<dbReference type="EMBL" id="CP096205">
    <property type="protein sequence ID" value="UPQ80780.1"/>
    <property type="molecule type" value="Genomic_DNA"/>
</dbReference>
<keyword evidence="3" id="KW-1185">Reference proteome</keyword>
<protein>
    <recommendedName>
        <fullName evidence="4">Lipoprotein</fullName>
    </recommendedName>
</protein>
<dbReference type="Proteomes" id="UP000830583">
    <property type="component" value="Chromosome"/>
</dbReference>
<gene>
    <name evidence="2" type="ORF">M0M57_08050</name>
</gene>
<sequence>MKKIITLFLFGLLFSCNAQKNVSTAMPKLVSECPKDGTCEVEILKNKQLILHYDDLGGMYYDIKDQEGTTVIHYQYNKTTQANLQDGHYREDIIFEIKNSDKSLDLTDSELQQVKLIFGRHCFCKGQTGYFKIEKGNLQLSAKSAISFNLNFTCDKVPQIIKSISVK</sequence>
<feature type="chain" id="PRO_5045700302" description="Lipoprotein" evidence="1">
    <location>
        <begin position="21"/>
        <end position="167"/>
    </location>
</feature>
<keyword evidence="1" id="KW-0732">Signal</keyword>
<dbReference type="PROSITE" id="PS51257">
    <property type="entry name" value="PROKAR_LIPOPROTEIN"/>
    <property type="match status" value="1"/>
</dbReference>
<reference evidence="2" key="1">
    <citation type="submission" date="2022-04" db="EMBL/GenBank/DDBJ databases">
        <title>Consumption of N2O by Flavobacterium azooxidireducens sp. nov. isolated from Decomposing Leaf Litter of Phragmites australis (Cav.).</title>
        <authorList>
            <person name="Behrendt U."/>
            <person name="Spanner T."/>
            <person name="Augustin J."/>
            <person name="Horn M.A."/>
            <person name="Kolb S."/>
            <person name="Ulrich A."/>
        </authorList>
    </citation>
    <scope>NUCLEOTIDE SEQUENCE</scope>
    <source>
        <strain evidence="2">IGB 4-14</strain>
    </source>
</reference>
<proteinExistence type="predicted"/>
<evidence type="ECO:0000256" key="1">
    <source>
        <dbReference type="SAM" id="SignalP"/>
    </source>
</evidence>
<organism evidence="2 3">
    <name type="scientific">Flavobacterium azooxidireducens</name>
    <dbReference type="NCBI Taxonomy" id="1871076"/>
    <lineage>
        <taxon>Bacteria</taxon>
        <taxon>Pseudomonadati</taxon>
        <taxon>Bacteroidota</taxon>
        <taxon>Flavobacteriia</taxon>
        <taxon>Flavobacteriales</taxon>
        <taxon>Flavobacteriaceae</taxon>
        <taxon>Flavobacterium</taxon>
    </lineage>
</organism>
<feature type="signal peptide" evidence="1">
    <location>
        <begin position="1"/>
        <end position="20"/>
    </location>
</feature>